<dbReference type="Gene3D" id="3.40.30.10">
    <property type="entry name" value="Glutaredoxin"/>
    <property type="match status" value="1"/>
</dbReference>
<accession>A0A840RM51</accession>
<dbReference type="EC" id="2.5.1.18" evidence="2"/>
<keyword evidence="3" id="KW-1185">Reference proteome</keyword>
<proteinExistence type="predicted"/>
<dbReference type="SUPFAM" id="SSF47616">
    <property type="entry name" value="GST C-terminal domain-like"/>
    <property type="match status" value="1"/>
</dbReference>
<comment type="caution">
    <text evidence="2">The sequence shown here is derived from an EMBL/GenBank/DDBJ whole genome shotgun (WGS) entry which is preliminary data.</text>
</comment>
<organism evidence="2 3">
    <name type="scientific">Silvimonas terrae</name>
    <dbReference type="NCBI Taxonomy" id="300266"/>
    <lineage>
        <taxon>Bacteria</taxon>
        <taxon>Pseudomonadati</taxon>
        <taxon>Pseudomonadota</taxon>
        <taxon>Betaproteobacteria</taxon>
        <taxon>Neisseriales</taxon>
        <taxon>Chitinibacteraceae</taxon>
        <taxon>Silvimonas</taxon>
    </lineage>
</organism>
<name>A0A840RM51_9NEIS</name>
<protein>
    <submittedName>
        <fullName evidence="2">Glutathione S-transferase</fullName>
        <ecNumber evidence="2">2.5.1.18</ecNumber>
    </submittedName>
</protein>
<dbReference type="CDD" id="cd03188">
    <property type="entry name" value="GST_C_Beta"/>
    <property type="match status" value="1"/>
</dbReference>
<dbReference type="InterPro" id="IPR010987">
    <property type="entry name" value="Glutathione-S-Trfase_C-like"/>
</dbReference>
<evidence type="ECO:0000313" key="3">
    <source>
        <dbReference type="Proteomes" id="UP000543030"/>
    </source>
</evidence>
<sequence length="188" mass="21242">MDIHTRPGERLLADGSDYHAINPMGQALAIRIRGGEVITENPVVLQYVPDQHPQARLAPDNGMERYRLQQWLNFIATELHKATYIPLLDRHSPDGAKAFARQKLALRFDYLSQQLAEHEYLQGYFTLADAYLITVLNWSPYAGIDLAAWPRLQSWVRAVKQRPAVARALAEEMAAYNAEMSANQATSP</sequence>
<reference evidence="2 3" key="1">
    <citation type="submission" date="2020-08" db="EMBL/GenBank/DDBJ databases">
        <title>Genomic Encyclopedia of Type Strains, Phase IV (KMG-IV): sequencing the most valuable type-strain genomes for metagenomic binning, comparative biology and taxonomic classification.</title>
        <authorList>
            <person name="Goeker M."/>
        </authorList>
    </citation>
    <scope>NUCLEOTIDE SEQUENCE [LARGE SCALE GENOMIC DNA]</scope>
    <source>
        <strain evidence="2 3">DSM 18233</strain>
    </source>
</reference>
<dbReference type="Proteomes" id="UP000543030">
    <property type="component" value="Unassembled WGS sequence"/>
</dbReference>
<dbReference type="PROSITE" id="PS50405">
    <property type="entry name" value="GST_CTER"/>
    <property type="match status" value="1"/>
</dbReference>
<dbReference type="Pfam" id="PF00043">
    <property type="entry name" value="GST_C"/>
    <property type="match status" value="1"/>
</dbReference>
<dbReference type="Gene3D" id="1.20.1050.10">
    <property type="match status" value="1"/>
</dbReference>
<dbReference type="GO" id="GO:0004364">
    <property type="term" value="F:glutathione transferase activity"/>
    <property type="evidence" value="ECO:0007669"/>
    <property type="project" value="UniProtKB-EC"/>
</dbReference>
<gene>
    <name evidence="2" type="ORF">HNQ50_004454</name>
</gene>
<dbReference type="RefSeq" id="WP_184103642.1">
    <property type="nucleotide sequence ID" value="NZ_JACHHN010000013.1"/>
</dbReference>
<dbReference type="PANTHER" id="PTHR44051:SF8">
    <property type="entry name" value="GLUTATHIONE S-TRANSFERASE GSTA"/>
    <property type="match status" value="1"/>
</dbReference>
<dbReference type="SUPFAM" id="SSF52833">
    <property type="entry name" value="Thioredoxin-like"/>
    <property type="match status" value="1"/>
</dbReference>
<dbReference type="InterPro" id="IPR004046">
    <property type="entry name" value="GST_C"/>
</dbReference>
<dbReference type="AlphaFoldDB" id="A0A840RM51"/>
<evidence type="ECO:0000259" key="1">
    <source>
        <dbReference type="PROSITE" id="PS50405"/>
    </source>
</evidence>
<dbReference type="PANTHER" id="PTHR44051">
    <property type="entry name" value="GLUTATHIONE S-TRANSFERASE-RELATED"/>
    <property type="match status" value="1"/>
</dbReference>
<dbReference type="InterPro" id="IPR036249">
    <property type="entry name" value="Thioredoxin-like_sf"/>
</dbReference>
<evidence type="ECO:0000313" key="2">
    <source>
        <dbReference type="EMBL" id="MBB5193694.1"/>
    </source>
</evidence>
<feature type="domain" description="GST C-terminal" evidence="1">
    <location>
        <begin position="61"/>
        <end position="188"/>
    </location>
</feature>
<keyword evidence="2" id="KW-0808">Transferase</keyword>
<dbReference type="EMBL" id="JACHHN010000013">
    <property type="protein sequence ID" value="MBB5193694.1"/>
    <property type="molecule type" value="Genomic_DNA"/>
</dbReference>
<dbReference type="InterPro" id="IPR036282">
    <property type="entry name" value="Glutathione-S-Trfase_C_sf"/>
</dbReference>